<reference evidence="3 4" key="1">
    <citation type="submission" date="2023-06" db="EMBL/GenBank/DDBJ databases">
        <title>Pelomonas sp. PFR6 16S ribosomal RNA gene Genome sequencing and assembly.</title>
        <authorList>
            <person name="Woo H."/>
        </authorList>
    </citation>
    <scope>NUCLEOTIDE SEQUENCE [LARGE SCALE GENOMIC DNA]</scope>
    <source>
        <strain evidence="3 4">PFR6</strain>
    </source>
</reference>
<evidence type="ECO:0000313" key="3">
    <source>
        <dbReference type="EMBL" id="MDN3921269.1"/>
    </source>
</evidence>
<dbReference type="SMART" id="SM01043">
    <property type="entry name" value="BTAD"/>
    <property type="match status" value="1"/>
</dbReference>
<proteinExistence type="predicted"/>
<dbReference type="PROSITE" id="PS50005">
    <property type="entry name" value="TPR"/>
    <property type="match status" value="1"/>
</dbReference>
<dbReference type="Gene3D" id="1.10.10.10">
    <property type="entry name" value="Winged helix-like DNA-binding domain superfamily/Winged helix DNA-binding domain"/>
    <property type="match status" value="1"/>
</dbReference>
<dbReference type="InterPro" id="IPR036388">
    <property type="entry name" value="WH-like_DNA-bd_sf"/>
</dbReference>
<keyword evidence="1" id="KW-0802">TPR repeat</keyword>
<dbReference type="SUPFAM" id="SSF48452">
    <property type="entry name" value="TPR-like"/>
    <property type="match status" value="1"/>
</dbReference>
<protein>
    <submittedName>
        <fullName evidence="3">Transcriptional regulator</fullName>
    </submittedName>
</protein>
<dbReference type="InterPro" id="IPR005158">
    <property type="entry name" value="BTAD"/>
</dbReference>
<comment type="caution">
    <text evidence="3">The sequence shown here is derived from an EMBL/GenBank/DDBJ whole genome shotgun (WGS) entry which is preliminary data.</text>
</comment>
<dbReference type="InterPro" id="IPR051677">
    <property type="entry name" value="AfsR-DnrI-RedD_regulator"/>
</dbReference>
<name>A0ABT8DX97_9BURK</name>
<sequence>MTARLQIRTLGPLEIRRDGVALALPASRKVRALAAYLALAPQAPTRSHLCDLLWDLPDDPRGELRWCLSKLRGVLDEGERTRVLARGDAIALDLEGSEVDALQLAAALRQGVAGLELAALRELSALFRGDFLDGLEIPRSAAYSAWLTAERRRHRAAQTALLERLAGALPPGSDEALACIEAWLRLAPFDGRAHERLFETLAAAGRLREGEEHLAQLARQYEAEGQDWAPLGHAWRAARLRQGPQAARLVVDAAPAIETAAPTRRASLAVMPFADRGRAVAARGGLGDGLAHDIISRLAMLRSLFVIAPGTVFALDERHIGAEDAARRLDVDYVAAGSLRREAGGRLSVAVQLSETRSARVLWAEVFSGGGNETLGLLEQIGNRIVSALAQQIEMAERNRAILKPPSSLDAWEAHHRGLWHMMRFNREDNEQARHFFATALRLDPGFARPYAGLSFTHFQDAFLGWSPREAAVEAAYRIASQGLLADERDPAVHWALGRSQWLAGRLPAALEALQRSVELSPNFAHGHYTLAFVHAQSGDAGAAIVEADHSRALSPFDPMLFAMLATRAIALMRLGAHDEAADWGLKAAARPNAHVHILCVALHCLMLAGRESEAAPLAQAIQRAQPGYRIDDFLAAFRCAPDGEALLRRAAARLEQRNWFGY</sequence>
<dbReference type="Gene3D" id="1.25.40.10">
    <property type="entry name" value="Tetratricopeptide repeat domain"/>
    <property type="match status" value="2"/>
</dbReference>
<evidence type="ECO:0000259" key="2">
    <source>
        <dbReference type="SMART" id="SM01043"/>
    </source>
</evidence>
<keyword evidence="4" id="KW-1185">Reference proteome</keyword>
<feature type="repeat" description="TPR" evidence="1">
    <location>
        <begin position="491"/>
        <end position="524"/>
    </location>
</feature>
<feature type="domain" description="Bacterial transcriptional activator" evidence="2">
    <location>
        <begin position="99"/>
        <end position="229"/>
    </location>
</feature>
<gene>
    <name evidence="3" type="ORF">QWJ38_13330</name>
</gene>
<dbReference type="PANTHER" id="PTHR35807">
    <property type="entry name" value="TRANSCRIPTIONAL REGULATOR REDD-RELATED"/>
    <property type="match status" value="1"/>
</dbReference>
<dbReference type="EMBL" id="JAUHHC010000003">
    <property type="protein sequence ID" value="MDN3921269.1"/>
    <property type="molecule type" value="Genomic_DNA"/>
</dbReference>
<evidence type="ECO:0000256" key="1">
    <source>
        <dbReference type="PROSITE-ProRule" id="PRU00339"/>
    </source>
</evidence>
<organism evidence="3 4">
    <name type="scientific">Roseateles violae</name>
    <dbReference type="NCBI Taxonomy" id="3058042"/>
    <lineage>
        <taxon>Bacteria</taxon>
        <taxon>Pseudomonadati</taxon>
        <taxon>Pseudomonadota</taxon>
        <taxon>Betaproteobacteria</taxon>
        <taxon>Burkholderiales</taxon>
        <taxon>Sphaerotilaceae</taxon>
        <taxon>Roseateles</taxon>
    </lineage>
</organism>
<dbReference type="Proteomes" id="UP001228044">
    <property type="component" value="Unassembled WGS sequence"/>
</dbReference>
<evidence type="ECO:0000313" key="4">
    <source>
        <dbReference type="Proteomes" id="UP001228044"/>
    </source>
</evidence>
<accession>A0ABT8DX97</accession>
<dbReference type="InterPro" id="IPR019734">
    <property type="entry name" value="TPR_rpt"/>
</dbReference>
<dbReference type="InterPro" id="IPR011990">
    <property type="entry name" value="TPR-like_helical_dom_sf"/>
</dbReference>
<dbReference type="RefSeq" id="WP_290359569.1">
    <property type="nucleotide sequence ID" value="NZ_JAUHHC010000003.1"/>
</dbReference>